<reference evidence="4 5" key="1">
    <citation type="journal article" date="2016" name="Nat. Commun.">
        <title>Thousands of microbial genomes shed light on interconnected biogeochemical processes in an aquifer system.</title>
        <authorList>
            <person name="Anantharaman K."/>
            <person name="Brown C.T."/>
            <person name="Hug L.A."/>
            <person name="Sharon I."/>
            <person name="Castelle C.J."/>
            <person name="Probst A.J."/>
            <person name="Thomas B.C."/>
            <person name="Singh A."/>
            <person name="Wilkins M.J."/>
            <person name="Karaoz U."/>
            <person name="Brodie E.L."/>
            <person name="Williams K.H."/>
            <person name="Hubbard S.S."/>
            <person name="Banfield J.F."/>
        </authorList>
    </citation>
    <scope>NUCLEOTIDE SEQUENCE [LARGE SCALE GENOMIC DNA]</scope>
</reference>
<evidence type="ECO:0000256" key="2">
    <source>
        <dbReference type="RuleBase" id="RU003749"/>
    </source>
</evidence>
<proteinExistence type="inferred from homology"/>
<comment type="similarity">
    <text evidence="1 2">Belongs to the anti-sigma-factor antagonist family.</text>
</comment>
<evidence type="ECO:0000259" key="3">
    <source>
        <dbReference type="PROSITE" id="PS50801"/>
    </source>
</evidence>
<dbReference type="EMBL" id="MFYX01000091">
    <property type="protein sequence ID" value="OGK03332.1"/>
    <property type="molecule type" value="Genomic_DNA"/>
</dbReference>
<dbReference type="Pfam" id="PF01740">
    <property type="entry name" value="STAS"/>
    <property type="match status" value="1"/>
</dbReference>
<dbReference type="NCBIfam" id="TIGR00377">
    <property type="entry name" value="ant_ant_sig"/>
    <property type="match status" value="1"/>
</dbReference>
<name>A0A1F7F9Z0_UNCRA</name>
<gene>
    <name evidence="4" type="ORF">A2519_15275</name>
</gene>
<dbReference type="AlphaFoldDB" id="A0A1F7F9Z0"/>
<dbReference type="InterPro" id="IPR002645">
    <property type="entry name" value="STAS_dom"/>
</dbReference>
<accession>A0A1F7F9Z0</accession>
<dbReference type="PROSITE" id="PS50801">
    <property type="entry name" value="STAS"/>
    <property type="match status" value="1"/>
</dbReference>
<dbReference type="Proteomes" id="UP000179243">
    <property type="component" value="Unassembled WGS sequence"/>
</dbReference>
<evidence type="ECO:0000313" key="5">
    <source>
        <dbReference type="Proteomes" id="UP000179243"/>
    </source>
</evidence>
<dbReference type="SUPFAM" id="SSF52091">
    <property type="entry name" value="SpoIIaa-like"/>
    <property type="match status" value="1"/>
</dbReference>
<evidence type="ECO:0000313" key="4">
    <source>
        <dbReference type="EMBL" id="OGK03332.1"/>
    </source>
</evidence>
<dbReference type="InterPro" id="IPR003658">
    <property type="entry name" value="Anti-sigma_ant"/>
</dbReference>
<comment type="caution">
    <text evidence="4">The sequence shown here is derived from an EMBL/GenBank/DDBJ whole genome shotgun (WGS) entry which is preliminary data.</text>
</comment>
<dbReference type="PANTHER" id="PTHR33495">
    <property type="entry name" value="ANTI-SIGMA FACTOR ANTAGONIST TM_1081-RELATED-RELATED"/>
    <property type="match status" value="1"/>
</dbReference>
<organism evidence="4 5">
    <name type="scientific">Candidatus Raymondbacteria bacterium RIFOXYD12_FULL_49_13</name>
    <dbReference type="NCBI Taxonomy" id="1817890"/>
    <lineage>
        <taxon>Bacteria</taxon>
        <taxon>Raymondiibacteriota</taxon>
    </lineage>
</organism>
<dbReference type="CDD" id="cd07043">
    <property type="entry name" value="STAS_anti-anti-sigma_factors"/>
    <property type="match status" value="1"/>
</dbReference>
<sequence length="116" mass="12960">MEKKECIVETEEHGMYSLVKVGGYLTANNVLKLRTAFEQSVSIGHSRMAIDLSQVEFIDSVGIGLLVNIKRKLDETEGMFGIINPSKVVSDVFEVSHTDKYFPIYLGIEDLDTIFG</sequence>
<dbReference type="Gene3D" id="3.30.750.24">
    <property type="entry name" value="STAS domain"/>
    <property type="match status" value="1"/>
</dbReference>
<evidence type="ECO:0000256" key="1">
    <source>
        <dbReference type="ARBA" id="ARBA00009013"/>
    </source>
</evidence>
<feature type="domain" description="STAS" evidence="3">
    <location>
        <begin position="18"/>
        <end position="116"/>
    </location>
</feature>
<dbReference type="InterPro" id="IPR036513">
    <property type="entry name" value="STAS_dom_sf"/>
</dbReference>
<dbReference type="GO" id="GO:0043856">
    <property type="term" value="F:anti-sigma factor antagonist activity"/>
    <property type="evidence" value="ECO:0007669"/>
    <property type="project" value="InterPro"/>
</dbReference>
<protein>
    <recommendedName>
        <fullName evidence="2">Anti-sigma factor antagonist</fullName>
    </recommendedName>
</protein>